<reference evidence="2" key="1">
    <citation type="submission" date="2020-11" db="EMBL/GenBank/DDBJ databases">
        <authorList>
            <consortium name="DOE Joint Genome Institute"/>
            <person name="Ahrendt S."/>
            <person name="Riley R."/>
            <person name="Andreopoulos W."/>
            <person name="Labutti K."/>
            <person name="Pangilinan J."/>
            <person name="Ruiz-Duenas F.J."/>
            <person name="Barrasa J.M."/>
            <person name="Sanchez-Garcia M."/>
            <person name="Camarero S."/>
            <person name="Miyauchi S."/>
            <person name="Serrano A."/>
            <person name="Linde D."/>
            <person name="Babiker R."/>
            <person name="Drula E."/>
            <person name="Ayuso-Fernandez I."/>
            <person name="Pacheco R."/>
            <person name="Padilla G."/>
            <person name="Ferreira P."/>
            <person name="Barriuso J."/>
            <person name="Kellner H."/>
            <person name="Castanera R."/>
            <person name="Alfaro M."/>
            <person name="Ramirez L."/>
            <person name="Pisabarro A.G."/>
            <person name="Kuo A."/>
            <person name="Tritt A."/>
            <person name="Lipzen A."/>
            <person name="He G."/>
            <person name="Yan M."/>
            <person name="Ng V."/>
            <person name="Cullen D."/>
            <person name="Martin F."/>
            <person name="Rosso M.-N."/>
            <person name="Henrissat B."/>
            <person name="Hibbett D."/>
            <person name="Martinez A.T."/>
            <person name="Grigoriev I.V."/>
        </authorList>
    </citation>
    <scope>NUCLEOTIDE SEQUENCE</scope>
    <source>
        <strain evidence="2">MF-IS2</strain>
    </source>
</reference>
<dbReference type="EMBL" id="MU151309">
    <property type="protein sequence ID" value="KAF9445322.1"/>
    <property type="molecule type" value="Genomic_DNA"/>
</dbReference>
<accession>A0A9P5X6C2</accession>
<sequence>MIFKVSTILLAILVTAQANPVPRPAPQGAFCLAICYFQKPNCTPPSFASGGGNCWTCCTPQN</sequence>
<dbReference type="AlphaFoldDB" id="A0A9P5X6C2"/>
<feature type="chain" id="PRO_5040484379" evidence="1">
    <location>
        <begin position="19"/>
        <end position="62"/>
    </location>
</feature>
<evidence type="ECO:0000313" key="3">
    <source>
        <dbReference type="Proteomes" id="UP000807342"/>
    </source>
</evidence>
<organism evidence="2 3">
    <name type="scientific">Macrolepiota fuliginosa MF-IS2</name>
    <dbReference type="NCBI Taxonomy" id="1400762"/>
    <lineage>
        <taxon>Eukaryota</taxon>
        <taxon>Fungi</taxon>
        <taxon>Dikarya</taxon>
        <taxon>Basidiomycota</taxon>
        <taxon>Agaricomycotina</taxon>
        <taxon>Agaricomycetes</taxon>
        <taxon>Agaricomycetidae</taxon>
        <taxon>Agaricales</taxon>
        <taxon>Agaricineae</taxon>
        <taxon>Agaricaceae</taxon>
        <taxon>Macrolepiota</taxon>
    </lineage>
</organism>
<gene>
    <name evidence="2" type="ORF">P691DRAFT_675897</name>
</gene>
<keyword evidence="1" id="KW-0732">Signal</keyword>
<comment type="caution">
    <text evidence="2">The sequence shown here is derived from an EMBL/GenBank/DDBJ whole genome shotgun (WGS) entry which is preliminary data.</text>
</comment>
<dbReference type="Proteomes" id="UP000807342">
    <property type="component" value="Unassembled WGS sequence"/>
</dbReference>
<protein>
    <submittedName>
        <fullName evidence="2">Uncharacterized protein</fullName>
    </submittedName>
</protein>
<evidence type="ECO:0000313" key="2">
    <source>
        <dbReference type="EMBL" id="KAF9445322.1"/>
    </source>
</evidence>
<dbReference type="OrthoDB" id="3796931at2759"/>
<name>A0A9P5X6C2_9AGAR</name>
<keyword evidence="3" id="KW-1185">Reference proteome</keyword>
<feature type="signal peptide" evidence="1">
    <location>
        <begin position="1"/>
        <end position="18"/>
    </location>
</feature>
<proteinExistence type="predicted"/>
<evidence type="ECO:0000256" key="1">
    <source>
        <dbReference type="SAM" id="SignalP"/>
    </source>
</evidence>